<dbReference type="Proteomes" id="UP000261931">
    <property type="component" value="Unassembled WGS sequence"/>
</dbReference>
<keyword evidence="2" id="KW-1185">Reference proteome</keyword>
<dbReference type="EMBL" id="QVLS01000002">
    <property type="protein sequence ID" value="RFP81015.1"/>
    <property type="molecule type" value="Genomic_DNA"/>
</dbReference>
<gene>
    <name evidence="1" type="ORF">DY262_04340</name>
</gene>
<evidence type="ECO:0000313" key="1">
    <source>
        <dbReference type="EMBL" id="RFP81015.1"/>
    </source>
</evidence>
<accession>A0A372EN33</accession>
<name>A0A372EN33_9BURK</name>
<comment type="caution">
    <text evidence="1">The sequence shown here is derived from an EMBL/GenBank/DDBJ whole genome shotgun (WGS) entry which is preliminary data.</text>
</comment>
<protein>
    <submittedName>
        <fullName evidence="1">Uncharacterized protein</fullName>
    </submittedName>
</protein>
<reference evidence="1 2" key="1">
    <citation type="submission" date="2018-08" db="EMBL/GenBank/DDBJ databases">
        <title>Hydrogenophaga sp. LA-38 isolated from sludge.</title>
        <authorList>
            <person name="Im W.-T."/>
        </authorList>
    </citation>
    <scope>NUCLEOTIDE SEQUENCE [LARGE SCALE GENOMIC DNA]</scope>
    <source>
        <strain evidence="1 2">LA-38</strain>
    </source>
</reference>
<proteinExistence type="predicted"/>
<dbReference type="AlphaFoldDB" id="A0A372EN33"/>
<evidence type="ECO:0000313" key="2">
    <source>
        <dbReference type="Proteomes" id="UP000261931"/>
    </source>
</evidence>
<sequence>MVIALLAGALGTGRAEPPHHPAPVFAAEPVRAFLSNPDFCAYMLSPPDGESASFLVRFDDAAQAAVRGLRAADAALTETGALFRLRAGCDARQAAASD</sequence>
<organism evidence="1 2">
    <name type="scientific">Hydrogenophaga borbori</name>
    <dbReference type="NCBI Taxonomy" id="2294117"/>
    <lineage>
        <taxon>Bacteria</taxon>
        <taxon>Pseudomonadati</taxon>
        <taxon>Pseudomonadota</taxon>
        <taxon>Betaproteobacteria</taxon>
        <taxon>Burkholderiales</taxon>
        <taxon>Comamonadaceae</taxon>
        <taxon>Hydrogenophaga</taxon>
    </lineage>
</organism>